<accession>A0A1M7I0X2</accession>
<dbReference type="GO" id="GO:0005506">
    <property type="term" value="F:iron ion binding"/>
    <property type="evidence" value="ECO:0007669"/>
    <property type="project" value="InterPro"/>
</dbReference>
<dbReference type="InterPro" id="IPR005123">
    <property type="entry name" value="Oxoglu/Fe-dep_dioxygenase_dom"/>
</dbReference>
<keyword evidence="2" id="KW-0479">Metal-binding</keyword>
<evidence type="ECO:0000313" key="8">
    <source>
        <dbReference type="EMBL" id="SHM34289.1"/>
    </source>
</evidence>
<evidence type="ECO:0000313" key="9">
    <source>
        <dbReference type="Proteomes" id="UP000322545"/>
    </source>
</evidence>
<dbReference type="RefSeq" id="WP_037296113.1">
    <property type="nucleotide sequence ID" value="NZ_FRCB01000006.1"/>
</dbReference>
<evidence type="ECO:0000256" key="1">
    <source>
        <dbReference type="ARBA" id="ARBA00001961"/>
    </source>
</evidence>
<dbReference type="Proteomes" id="UP000322545">
    <property type="component" value="Unassembled WGS sequence"/>
</dbReference>
<gene>
    <name evidence="8" type="ORF">SAMN05443432_106220</name>
</gene>
<dbReference type="InterPro" id="IPR044862">
    <property type="entry name" value="Pro_4_hyd_alph_FE2OG_OXY"/>
</dbReference>
<feature type="domain" description="Fe2OG dioxygenase" evidence="7">
    <location>
        <begin position="82"/>
        <end position="179"/>
    </location>
</feature>
<evidence type="ECO:0000256" key="4">
    <source>
        <dbReference type="ARBA" id="ARBA00022964"/>
    </source>
</evidence>
<proteinExistence type="predicted"/>
<name>A0A1M7I0X2_9RHOB</name>
<keyword evidence="9" id="KW-1185">Reference proteome</keyword>
<sequence>MIAVHTDPLAFSATECIEILGLVASAPTQDAGLVRQQRDHNLRRADLVWLDDVPGADWVMGRIIEVVRRANASVFMFDINAFEESPQVACYDAAREGHFDWHSDIGAGPLAARRKLTMVVQLSDPSTYSGGELQLMPGAGIIPARSEQGAATVFPGFVLHRVTPVTSGMRYSLTVWAHGPAFR</sequence>
<keyword evidence="6" id="KW-0408">Iron</keyword>
<dbReference type="InterPro" id="IPR006620">
    <property type="entry name" value="Pro_4_hyd_alph"/>
</dbReference>
<dbReference type="GO" id="GO:0051213">
    <property type="term" value="F:dioxygenase activity"/>
    <property type="evidence" value="ECO:0007669"/>
    <property type="project" value="UniProtKB-KW"/>
</dbReference>
<keyword evidence="4" id="KW-0223">Dioxygenase</keyword>
<dbReference type="Gene3D" id="2.60.120.620">
    <property type="entry name" value="q2cbj1_9rhob like domain"/>
    <property type="match status" value="1"/>
</dbReference>
<reference evidence="8 9" key="1">
    <citation type="submission" date="2016-11" db="EMBL/GenBank/DDBJ databases">
        <authorList>
            <person name="Varghese N."/>
            <person name="Submissions S."/>
        </authorList>
    </citation>
    <scope>NUCLEOTIDE SEQUENCE [LARGE SCALE GENOMIC DNA]</scope>
    <source>
        <strain evidence="8 9">DSM 28249</strain>
    </source>
</reference>
<protein>
    <submittedName>
        <fullName evidence="8">PKHD-type hydroxylase</fullName>
    </submittedName>
</protein>
<evidence type="ECO:0000256" key="5">
    <source>
        <dbReference type="ARBA" id="ARBA00023002"/>
    </source>
</evidence>
<evidence type="ECO:0000256" key="2">
    <source>
        <dbReference type="ARBA" id="ARBA00022723"/>
    </source>
</evidence>
<dbReference type="AlphaFoldDB" id="A0A1M7I0X2"/>
<organism evidence="8 9">
    <name type="scientific">Roseovarius litoreus</name>
    <dbReference type="NCBI Taxonomy" id="1155722"/>
    <lineage>
        <taxon>Bacteria</taxon>
        <taxon>Pseudomonadati</taxon>
        <taxon>Pseudomonadota</taxon>
        <taxon>Alphaproteobacteria</taxon>
        <taxon>Rhodobacterales</taxon>
        <taxon>Roseobacteraceae</taxon>
        <taxon>Roseovarius</taxon>
    </lineage>
</organism>
<keyword evidence="5" id="KW-0560">Oxidoreductase</keyword>
<keyword evidence="3" id="KW-0847">Vitamin C</keyword>
<evidence type="ECO:0000256" key="3">
    <source>
        <dbReference type="ARBA" id="ARBA00022896"/>
    </source>
</evidence>
<dbReference type="SUPFAM" id="SSF51197">
    <property type="entry name" value="Clavaminate synthase-like"/>
    <property type="match status" value="1"/>
</dbReference>
<evidence type="ECO:0000256" key="6">
    <source>
        <dbReference type="ARBA" id="ARBA00023004"/>
    </source>
</evidence>
<evidence type="ECO:0000259" key="7">
    <source>
        <dbReference type="PROSITE" id="PS51471"/>
    </source>
</evidence>
<dbReference type="SMART" id="SM00702">
    <property type="entry name" value="P4Hc"/>
    <property type="match status" value="1"/>
</dbReference>
<comment type="cofactor">
    <cofactor evidence="1">
        <name>L-ascorbate</name>
        <dbReference type="ChEBI" id="CHEBI:38290"/>
    </cofactor>
</comment>
<dbReference type="Pfam" id="PF13640">
    <property type="entry name" value="2OG-FeII_Oxy_3"/>
    <property type="match status" value="1"/>
</dbReference>
<dbReference type="PROSITE" id="PS51471">
    <property type="entry name" value="FE2OG_OXY"/>
    <property type="match status" value="1"/>
</dbReference>
<dbReference type="EMBL" id="FRCB01000006">
    <property type="protein sequence ID" value="SHM34289.1"/>
    <property type="molecule type" value="Genomic_DNA"/>
</dbReference>
<dbReference type="GO" id="GO:0016705">
    <property type="term" value="F:oxidoreductase activity, acting on paired donors, with incorporation or reduction of molecular oxygen"/>
    <property type="evidence" value="ECO:0007669"/>
    <property type="project" value="InterPro"/>
</dbReference>
<dbReference type="GO" id="GO:0031418">
    <property type="term" value="F:L-ascorbic acid binding"/>
    <property type="evidence" value="ECO:0007669"/>
    <property type="project" value="UniProtKB-KW"/>
</dbReference>